<name>A0ABX0K3X6_9PROT</name>
<evidence type="ECO:0000313" key="3">
    <source>
        <dbReference type="Proteomes" id="UP000615326"/>
    </source>
</evidence>
<keyword evidence="3" id="KW-1185">Reference proteome</keyword>
<dbReference type="InterPro" id="IPR036928">
    <property type="entry name" value="AS_sf"/>
</dbReference>
<comment type="caution">
    <text evidence="2">The sequence shown here is derived from an EMBL/GenBank/DDBJ whole genome shotgun (WGS) entry which is preliminary data.</text>
</comment>
<reference evidence="2 3" key="1">
    <citation type="journal article" date="2020" name="Int. J. Syst. Evol. Microbiol.">
        <title>Novel acetic acid bacteria from cider fermentations: Acetobacter conturbans sp. nov. and Acetobacter fallax sp. nov.</title>
        <authorList>
            <person name="Sombolestani A.S."/>
            <person name="Cleenwerck I."/>
            <person name="Cnockaert M."/>
            <person name="Borremans W."/>
            <person name="Wieme A.D."/>
            <person name="De Vuyst L."/>
            <person name="Vandamme P."/>
        </authorList>
    </citation>
    <scope>NUCLEOTIDE SEQUENCE [LARGE SCALE GENOMIC DNA]</scope>
    <source>
        <strain evidence="2 3">LMG 1637</strain>
    </source>
</reference>
<organism evidence="2 3">
    <name type="scientific">Acetobacter fallax</name>
    <dbReference type="NCBI Taxonomy" id="1737473"/>
    <lineage>
        <taxon>Bacteria</taxon>
        <taxon>Pseudomonadati</taxon>
        <taxon>Pseudomonadota</taxon>
        <taxon>Alphaproteobacteria</taxon>
        <taxon>Acetobacterales</taxon>
        <taxon>Acetobacteraceae</taxon>
        <taxon>Acetobacter</taxon>
    </lineage>
</organism>
<evidence type="ECO:0000259" key="1">
    <source>
        <dbReference type="Pfam" id="PF01425"/>
    </source>
</evidence>
<dbReference type="RefSeq" id="WP_173575687.1">
    <property type="nucleotide sequence ID" value="NZ_WOSW01000001.1"/>
</dbReference>
<feature type="domain" description="Amidase" evidence="1">
    <location>
        <begin position="303"/>
        <end position="433"/>
    </location>
</feature>
<dbReference type="PANTHER" id="PTHR11895:SF172">
    <property type="entry name" value="GLUTAMYL-TRNA(GLN) AMIDOTRANSFERASE"/>
    <property type="match status" value="1"/>
</dbReference>
<dbReference type="SUPFAM" id="SSF75304">
    <property type="entry name" value="Amidase signature (AS) enzymes"/>
    <property type="match status" value="1"/>
</dbReference>
<accession>A0ABX0K3X6</accession>
<dbReference type="PANTHER" id="PTHR11895">
    <property type="entry name" value="TRANSAMIDASE"/>
    <property type="match status" value="1"/>
</dbReference>
<feature type="domain" description="Amidase" evidence="1">
    <location>
        <begin position="21"/>
        <end position="234"/>
    </location>
</feature>
<evidence type="ECO:0000313" key="2">
    <source>
        <dbReference type="EMBL" id="NHO31089.1"/>
    </source>
</evidence>
<sequence>MTLRAATLANNIRFGLRTAREVIETTLHTLKTHDPAYGCVTRLLSERALRAADTIDARIRAGEPTGPLAGVPFGVKDLFDVEGIITTAGSTVLKDNEPAKQDAAVIRRLVAAGAIPVATLNMDEFAYGFATENSHYGTTKNPRDPTRLAGGSSGGSAAAVAAGMLPITLGSDTNGSIRVPASLCGVWGLRPTQGRLPLEGVYPFAASFDTIGPFAGTSGDLKLAFEAMDGRAADAASDVGTLRVARLGGWFERDLASGLIDGIERIMSFLQSTKTVELPEVARARAAAFIITASEGGNLHLPRLRHRAMEYDPATRDRLMAGALLPASPIIQAHRLRNWFREHLHGAFSDADILIAPATVGPAPRIDQPTIIVDGKAVSARANLGLFTQPLTLGGFPILAAPLAPMESGDASSEAGLPLGVQIIAAPGQEQALFAIGAALEHAGLLGYPLRGTSGESEV</sequence>
<dbReference type="EMBL" id="WOSW01000001">
    <property type="protein sequence ID" value="NHO31089.1"/>
    <property type="molecule type" value="Genomic_DNA"/>
</dbReference>
<dbReference type="NCBIfam" id="TIGR02715">
    <property type="entry name" value="amido_AtzE"/>
    <property type="match status" value="1"/>
</dbReference>
<dbReference type="Pfam" id="PF01425">
    <property type="entry name" value="Amidase"/>
    <property type="match status" value="2"/>
</dbReference>
<proteinExistence type="predicted"/>
<protein>
    <submittedName>
        <fullName evidence="2">AtzE family amidohydrolase</fullName>
    </submittedName>
</protein>
<dbReference type="InterPro" id="IPR014087">
    <property type="entry name" value="Carboxybiuret_hydro_AtzE"/>
</dbReference>
<dbReference type="Proteomes" id="UP000615326">
    <property type="component" value="Unassembled WGS sequence"/>
</dbReference>
<dbReference type="Gene3D" id="3.90.1300.10">
    <property type="entry name" value="Amidase signature (AS) domain"/>
    <property type="match status" value="1"/>
</dbReference>
<dbReference type="InterPro" id="IPR023631">
    <property type="entry name" value="Amidase_dom"/>
</dbReference>
<gene>
    <name evidence="2" type="ORF">GOB84_00670</name>
</gene>
<dbReference type="InterPro" id="IPR000120">
    <property type="entry name" value="Amidase"/>
</dbReference>
<dbReference type="NCBIfam" id="NF006631">
    <property type="entry name" value="PRK09201.1"/>
    <property type="match status" value="1"/>
</dbReference>